<name>A0A5C8PT90_9HYPH</name>
<dbReference type="GO" id="GO:0005886">
    <property type="term" value="C:plasma membrane"/>
    <property type="evidence" value="ECO:0007669"/>
    <property type="project" value="UniProtKB-SubCell"/>
</dbReference>
<dbReference type="PROSITE" id="PS50928">
    <property type="entry name" value="ABC_TM1"/>
    <property type="match status" value="1"/>
</dbReference>
<keyword evidence="4 7" id="KW-0812">Transmembrane</keyword>
<evidence type="ECO:0000256" key="1">
    <source>
        <dbReference type="ARBA" id="ARBA00004651"/>
    </source>
</evidence>
<feature type="transmembrane region" description="Helical" evidence="7">
    <location>
        <begin position="196"/>
        <end position="221"/>
    </location>
</feature>
<feature type="transmembrane region" description="Helical" evidence="7">
    <location>
        <begin position="89"/>
        <end position="108"/>
    </location>
</feature>
<dbReference type="Gene3D" id="1.10.3720.10">
    <property type="entry name" value="MetI-like"/>
    <property type="match status" value="1"/>
</dbReference>
<dbReference type="CDD" id="cd06261">
    <property type="entry name" value="TM_PBP2"/>
    <property type="match status" value="1"/>
</dbReference>
<keyword evidence="2 7" id="KW-0813">Transport</keyword>
<gene>
    <name evidence="9" type="ORF">FHP25_06625</name>
</gene>
<evidence type="ECO:0000259" key="8">
    <source>
        <dbReference type="PROSITE" id="PS50928"/>
    </source>
</evidence>
<feature type="transmembrane region" description="Helical" evidence="7">
    <location>
        <begin position="147"/>
        <end position="166"/>
    </location>
</feature>
<dbReference type="GO" id="GO:0055085">
    <property type="term" value="P:transmembrane transport"/>
    <property type="evidence" value="ECO:0007669"/>
    <property type="project" value="InterPro"/>
</dbReference>
<dbReference type="InterPro" id="IPR035906">
    <property type="entry name" value="MetI-like_sf"/>
</dbReference>
<feature type="domain" description="ABC transmembrane type-1" evidence="8">
    <location>
        <begin position="81"/>
        <end position="259"/>
    </location>
</feature>
<dbReference type="PANTHER" id="PTHR30151:SF20">
    <property type="entry name" value="ABC TRANSPORTER PERMEASE PROTEIN HI_0355-RELATED"/>
    <property type="match status" value="1"/>
</dbReference>
<organism evidence="9 10">
    <name type="scientific">Vineibacter terrae</name>
    <dbReference type="NCBI Taxonomy" id="2586908"/>
    <lineage>
        <taxon>Bacteria</taxon>
        <taxon>Pseudomonadati</taxon>
        <taxon>Pseudomonadota</taxon>
        <taxon>Alphaproteobacteria</taxon>
        <taxon>Hyphomicrobiales</taxon>
        <taxon>Vineibacter</taxon>
    </lineage>
</organism>
<feature type="transmembrane region" description="Helical" evidence="7">
    <location>
        <begin position="120"/>
        <end position="141"/>
    </location>
</feature>
<evidence type="ECO:0000313" key="10">
    <source>
        <dbReference type="Proteomes" id="UP000321638"/>
    </source>
</evidence>
<dbReference type="Proteomes" id="UP000321638">
    <property type="component" value="Unassembled WGS sequence"/>
</dbReference>
<sequence length="275" mass="29825">MSADTMDGAGGRVPRMAMERWRPMLLLFPERIILPVLTAAGLLLVWEIVVRHYEIPPALLPAPSQVGQRLWEVLPLLLEHAVPTTLESALGFVLASLLGVGLAILLTYSRLFSAAVYPTVVVFQLIPKIALAPLFVVWLGIEMQSRLAFAVFISFFPIVIATEAGLRNTPPDMLRLCKALTATGWQIFTSVRLPYAVPYIFSGMKIAVTFAIIGVIVGEFISAQKGLGYIIIFASSQADTALILAAIFVLCVVGLALFGAVAAAERLVVRRYGFA</sequence>
<comment type="similarity">
    <text evidence="7">Belongs to the binding-protein-dependent transport system permease family.</text>
</comment>
<keyword evidence="5 7" id="KW-1133">Transmembrane helix</keyword>
<evidence type="ECO:0000256" key="6">
    <source>
        <dbReference type="ARBA" id="ARBA00023136"/>
    </source>
</evidence>
<reference evidence="9 10" key="1">
    <citation type="submission" date="2019-06" db="EMBL/GenBank/DDBJ databases">
        <title>New taxonomy in bacterial strain CC-CFT640, isolated from vineyard.</title>
        <authorList>
            <person name="Lin S.-Y."/>
            <person name="Tsai C.-F."/>
            <person name="Young C.-C."/>
        </authorList>
    </citation>
    <scope>NUCLEOTIDE SEQUENCE [LARGE SCALE GENOMIC DNA]</scope>
    <source>
        <strain evidence="9 10">CC-CFT640</strain>
    </source>
</reference>
<evidence type="ECO:0000256" key="4">
    <source>
        <dbReference type="ARBA" id="ARBA00022692"/>
    </source>
</evidence>
<accession>A0A5C8PT90</accession>
<keyword evidence="10" id="KW-1185">Reference proteome</keyword>
<evidence type="ECO:0000256" key="7">
    <source>
        <dbReference type="RuleBase" id="RU363032"/>
    </source>
</evidence>
<comment type="caution">
    <text evidence="9">The sequence shown here is derived from an EMBL/GenBank/DDBJ whole genome shotgun (WGS) entry which is preliminary data.</text>
</comment>
<dbReference type="OrthoDB" id="9786495at2"/>
<keyword evidence="6 7" id="KW-0472">Membrane</keyword>
<feature type="transmembrane region" description="Helical" evidence="7">
    <location>
        <begin position="241"/>
        <end position="264"/>
    </location>
</feature>
<dbReference type="AlphaFoldDB" id="A0A5C8PT90"/>
<evidence type="ECO:0000256" key="3">
    <source>
        <dbReference type="ARBA" id="ARBA00022475"/>
    </source>
</evidence>
<dbReference type="SUPFAM" id="SSF161098">
    <property type="entry name" value="MetI-like"/>
    <property type="match status" value="1"/>
</dbReference>
<comment type="subcellular location">
    <subcellularLocation>
        <location evidence="1 7">Cell membrane</location>
        <topology evidence="1 7">Multi-pass membrane protein</topology>
    </subcellularLocation>
</comment>
<dbReference type="InterPro" id="IPR000515">
    <property type="entry name" value="MetI-like"/>
</dbReference>
<proteinExistence type="inferred from homology"/>
<dbReference type="EMBL" id="VDUZ01000005">
    <property type="protein sequence ID" value="TXL79603.1"/>
    <property type="molecule type" value="Genomic_DNA"/>
</dbReference>
<protein>
    <submittedName>
        <fullName evidence="9">ABC transporter permease</fullName>
    </submittedName>
</protein>
<evidence type="ECO:0000313" key="9">
    <source>
        <dbReference type="EMBL" id="TXL79603.1"/>
    </source>
</evidence>
<keyword evidence="3" id="KW-1003">Cell membrane</keyword>
<evidence type="ECO:0000256" key="2">
    <source>
        <dbReference type="ARBA" id="ARBA00022448"/>
    </source>
</evidence>
<feature type="transmembrane region" description="Helical" evidence="7">
    <location>
        <begin position="25"/>
        <end position="46"/>
    </location>
</feature>
<dbReference type="RefSeq" id="WP_147846111.1">
    <property type="nucleotide sequence ID" value="NZ_VDUZ01000005.1"/>
</dbReference>
<dbReference type="Pfam" id="PF00528">
    <property type="entry name" value="BPD_transp_1"/>
    <property type="match status" value="1"/>
</dbReference>
<evidence type="ECO:0000256" key="5">
    <source>
        <dbReference type="ARBA" id="ARBA00022989"/>
    </source>
</evidence>
<dbReference type="PANTHER" id="PTHR30151">
    <property type="entry name" value="ALKANE SULFONATE ABC TRANSPORTER-RELATED, MEMBRANE SUBUNIT"/>
    <property type="match status" value="1"/>
</dbReference>